<dbReference type="Proteomes" id="UP000634134">
    <property type="component" value="Unassembled WGS sequence"/>
</dbReference>
<protein>
    <submittedName>
        <fullName evidence="1">Uncharacterized protein</fullName>
    </submittedName>
</protein>
<proteinExistence type="predicted"/>
<gene>
    <name evidence="1" type="ORF">IEE83_13095</name>
</gene>
<accession>A0ABR9WEQ3</accession>
<keyword evidence="2" id="KW-1185">Reference proteome</keyword>
<comment type="caution">
    <text evidence="1">The sequence shown here is derived from an EMBL/GenBank/DDBJ whole genome shotgun (WGS) entry which is preliminary data.</text>
</comment>
<evidence type="ECO:0000313" key="1">
    <source>
        <dbReference type="EMBL" id="MBE9462816.1"/>
    </source>
</evidence>
<evidence type="ECO:0000313" key="2">
    <source>
        <dbReference type="Proteomes" id="UP000634134"/>
    </source>
</evidence>
<reference evidence="2" key="1">
    <citation type="submission" date="2023-07" db="EMBL/GenBank/DDBJ databases">
        <title>Dyadobacter sp. nov 'subterranea' isolated from contaminted grondwater.</title>
        <authorList>
            <person name="Szabo I."/>
            <person name="Al-Omari J."/>
            <person name="Szerdahelyi S.G."/>
            <person name="Rado J."/>
        </authorList>
    </citation>
    <scope>NUCLEOTIDE SEQUENCE [LARGE SCALE GENOMIC DNA]</scope>
    <source>
        <strain evidence="2">UP-52</strain>
    </source>
</reference>
<sequence length="46" mass="5176">MSPEIVATPFDINEVPENYLPESGYFFEANIDGDDIIREEATIKGQ</sequence>
<name>A0ABR9WEQ3_9BACT</name>
<organism evidence="1 2">
    <name type="scientific">Dyadobacter subterraneus</name>
    <dbReference type="NCBI Taxonomy" id="2773304"/>
    <lineage>
        <taxon>Bacteria</taxon>
        <taxon>Pseudomonadati</taxon>
        <taxon>Bacteroidota</taxon>
        <taxon>Cytophagia</taxon>
        <taxon>Cytophagales</taxon>
        <taxon>Spirosomataceae</taxon>
        <taxon>Dyadobacter</taxon>
    </lineage>
</organism>
<dbReference type="EMBL" id="JACYGY010000001">
    <property type="protein sequence ID" value="MBE9462816.1"/>
    <property type="molecule type" value="Genomic_DNA"/>
</dbReference>
<dbReference type="RefSeq" id="WP_194120996.1">
    <property type="nucleotide sequence ID" value="NZ_JACYGY010000001.1"/>
</dbReference>